<dbReference type="Gene3D" id="3.40.630.10">
    <property type="entry name" value="Zn peptidases"/>
    <property type="match status" value="1"/>
</dbReference>
<evidence type="ECO:0000256" key="4">
    <source>
        <dbReference type="ARBA" id="ARBA00022833"/>
    </source>
</evidence>
<organism evidence="6 7">
    <name type="scientific">Saonia flava</name>
    <dbReference type="NCBI Taxonomy" id="523696"/>
    <lineage>
        <taxon>Bacteria</taxon>
        <taxon>Pseudomonadati</taxon>
        <taxon>Bacteroidota</taxon>
        <taxon>Flavobacteriia</taxon>
        <taxon>Flavobacteriales</taxon>
        <taxon>Flavobacteriaceae</taxon>
        <taxon>Saonia</taxon>
    </lineage>
</organism>
<evidence type="ECO:0000313" key="7">
    <source>
        <dbReference type="Proteomes" id="UP000590442"/>
    </source>
</evidence>
<evidence type="ECO:0000256" key="3">
    <source>
        <dbReference type="ARBA" id="ARBA00022801"/>
    </source>
</evidence>
<keyword evidence="2" id="KW-0479">Metal-binding</keyword>
<feature type="domain" description="Succinylglutamate desuccinylase/Aspartoacylase catalytic" evidence="5">
    <location>
        <begin position="27"/>
        <end position="152"/>
    </location>
</feature>
<proteinExistence type="predicted"/>
<gene>
    <name evidence="6" type="ORF">GGR42_002692</name>
</gene>
<reference evidence="6 7" key="1">
    <citation type="submission" date="2020-03" db="EMBL/GenBank/DDBJ databases">
        <title>Genomic Encyclopedia of Type Strains, Phase IV (KMG-IV): sequencing the most valuable type-strain genomes for metagenomic binning, comparative biology and taxonomic classification.</title>
        <authorList>
            <person name="Goeker M."/>
        </authorList>
    </citation>
    <scope>NUCLEOTIDE SEQUENCE [LARGE SCALE GENOMIC DNA]</scope>
    <source>
        <strain evidence="6 7">DSM 29762</strain>
    </source>
</reference>
<comment type="cofactor">
    <cofactor evidence="1">
        <name>Zn(2+)</name>
        <dbReference type="ChEBI" id="CHEBI:29105"/>
    </cofactor>
</comment>
<keyword evidence="4" id="KW-0862">Zinc</keyword>
<evidence type="ECO:0000313" key="6">
    <source>
        <dbReference type="EMBL" id="NJB72201.1"/>
    </source>
</evidence>
<name>A0A846QV99_9FLAO</name>
<protein>
    <recommendedName>
        <fullName evidence="5">Succinylglutamate desuccinylase/Aspartoacylase catalytic domain-containing protein</fullName>
    </recommendedName>
</protein>
<evidence type="ECO:0000256" key="1">
    <source>
        <dbReference type="ARBA" id="ARBA00001947"/>
    </source>
</evidence>
<dbReference type="Pfam" id="PF24827">
    <property type="entry name" value="AstE_AspA_cat"/>
    <property type="match status" value="1"/>
</dbReference>
<dbReference type="EMBL" id="JAATJJ010000002">
    <property type="protein sequence ID" value="NJB72201.1"/>
    <property type="molecule type" value="Genomic_DNA"/>
</dbReference>
<keyword evidence="3" id="KW-0378">Hydrolase</keyword>
<evidence type="ECO:0000259" key="5">
    <source>
        <dbReference type="Pfam" id="PF24827"/>
    </source>
</evidence>
<dbReference type="GO" id="GO:0016788">
    <property type="term" value="F:hydrolase activity, acting on ester bonds"/>
    <property type="evidence" value="ECO:0007669"/>
    <property type="project" value="InterPro"/>
</dbReference>
<dbReference type="InterPro" id="IPR050178">
    <property type="entry name" value="AspA/AstE_fam"/>
</dbReference>
<sequence>MAIVYSKALKESIKVNRLVGSIKGELPGPTVIFTGGIHGNEPSGVFALHRVLENLRSKLSSFKGNMYAISGNLTALEKGIRYHDKDLNRLWTTEHMNQMIRREIHGENMETTQQLDIYKTILEILEAENGPFYFVDLHTTSSETKPFATVNDNLLNRKFTKQYPVPLLLGIEEYLEGPLLNYINELGYVAFGFESGQHDSFSSIENHIAFIYLTMVYSGNINKSEVDFDAHYQLLVNATKDLTKFYEIVYHYKIKENEVFTMKSGFTNFEPVHKNQEIAISDGNKVLVPQNGEIFMPLYQKQGNDGFFIIKPIPRIFLNLSALLRTIHADYILPLLPGVSWVSKKRDILVVNLKVAKFIAKKIFHLLGYRSMQLDKTHMVIKNREANSRKKEYQHSIWY</sequence>
<dbReference type="InterPro" id="IPR055438">
    <property type="entry name" value="AstE_AspA_cat"/>
</dbReference>
<dbReference type="SUPFAM" id="SSF53187">
    <property type="entry name" value="Zn-dependent exopeptidases"/>
    <property type="match status" value="1"/>
</dbReference>
<dbReference type="GO" id="GO:0046872">
    <property type="term" value="F:metal ion binding"/>
    <property type="evidence" value="ECO:0007669"/>
    <property type="project" value="UniProtKB-KW"/>
</dbReference>
<dbReference type="PANTHER" id="PTHR15162">
    <property type="entry name" value="ASPARTOACYLASE"/>
    <property type="match status" value="1"/>
</dbReference>
<dbReference type="Proteomes" id="UP000590442">
    <property type="component" value="Unassembled WGS sequence"/>
</dbReference>
<keyword evidence="7" id="KW-1185">Reference proteome</keyword>
<dbReference type="AlphaFoldDB" id="A0A846QV99"/>
<accession>A0A846QV99</accession>
<dbReference type="GO" id="GO:0005829">
    <property type="term" value="C:cytosol"/>
    <property type="evidence" value="ECO:0007669"/>
    <property type="project" value="TreeGrafter"/>
</dbReference>
<dbReference type="RefSeq" id="WP_167964989.1">
    <property type="nucleotide sequence ID" value="NZ_JAATJJ010000002.1"/>
</dbReference>
<evidence type="ECO:0000256" key="2">
    <source>
        <dbReference type="ARBA" id="ARBA00022723"/>
    </source>
</evidence>
<comment type="caution">
    <text evidence="6">The sequence shown here is derived from an EMBL/GenBank/DDBJ whole genome shotgun (WGS) entry which is preliminary data.</text>
</comment>
<dbReference type="PANTHER" id="PTHR15162:SF7">
    <property type="entry name" value="SUCCINYLGLUTAMATE DESUCCINYLASE"/>
    <property type="match status" value="1"/>
</dbReference>